<dbReference type="NCBIfam" id="NF011987">
    <property type="entry name" value="PRK15446.2-3"/>
    <property type="match status" value="1"/>
</dbReference>
<sequence length="372" mass="40516">MRNARIVLRDRIVHGAIQIRDGRIADISEGAVHGEDLGGDTLVAGCVELHTDHVESHFVPRPKVRWNIMAALQAHDAQIAASGITTVFDALRVGLDGDTELKGEDAREMAGAIDAAMDAGRLRADHYIHLRCEVSVPDVVDEFDAIAGNGRVRLASLMDHAPLQRQFVSLDAYKTYYQGKRRMSDADFHRFCERRLAESAAYSALNRRSLAERCRERAIPIASHDDATAEHVAEGVELGIRLAEFPTTREAARLSHEAGMSVLMGAPNVVRGRSHSGNISARDLVESGHLDILSSDYVPFSLLQAAFLLADDDIMSLPDAIALVTDTPARAAGMADRGRLAPGLRADMVRIRTMQGEPPIVAGVWREGVRVA</sequence>
<dbReference type="NCBIfam" id="TIGR02318">
    <property type="entry name" value="phosphono_phnM"/>
    <property type="match status" value="1"/>
</dbReference>
<evidence type="ECO:0000313" key="2">
    <source>
        <dbReference type="EMBL" id="KHJ53188.1"/>
    </source>
</evidence>
<dbReference type="InterPro" id="IPR012696">
    <property type="entry name" value="PhnM"/>
</dbReference>
<dbReference type="SUPFAM" id="SSF51338">
    <property type="entry name" value="Composite domain of metallo-dependent hydrolases"/>
    <property type="match status" value="1"/>
</dbReference>
<name>A0A0B1PXE2_9HYPH</name>
<dbReference type="Gene3D" id="2.30.40.10">
    <property type="entry name" value="Urease, subunit C, domain 1"/>
    <property type="match status" value="2"/>
</dbReference>
<dbReference type="NCBIfam" id="NF011984">
    <property type="entry name" value="PRK15446.1-5"/>
    <property type="match status" value="1"/>
</dbReference>
<proteinExistence type="predicted"/>
<evidence type="ECO:0000259" key="1">
    <source>
        <dbReference type="Pfam" id="PF07969"/>
    </source>
</evidence>
<evidence type="ECO:0000313" key="3">
    <source>
        <dbReference type="Proteomes" id="UP000030826"/>
    </source>
</evidence>
<dbReference type="Gene3D" id="3.20.20.140">
    <property type="entry name" value="Metal-dependent hydrolases"/>
    <property type="match status" value="2"/>
</dbReference>
<dbReference type="STRING" id="370622.LA66_19450"/>
<protein>
    <submittedName>
        <fullName evidence="2">Phosphonate metabolism protein PhnM</fullName>
    </submittedName>
</protein>
<dbReference type="NCBIfam" id="NF011990">
    <property type="entry name" value="PRK15446.2-6"/>
    <property type="match status" value="1"/>
</dbReference>
<dbReference type="AlphaFoldDB" id="A0A0B1PXE2"/>
<dbReference type="NCBIfam" id="NF011983">
    <property type="entry name" value="PRK15446.1-4"/>
    <property type="match status" value="1"/>
</dbReference>
<dbReference type="InterPro" id="IPR011059">
    <property type="entry name" value="Metal-dep_hydrolase_composite"/>
</dbReference>
<accession>A0A0B1PXE2</accession>
<dbReference type="GO" id="GO:0016810">
    <property type="term" value="F:hydrolase activity, acting on carbon-nitrogen (but not peptide) bonds"/>
    <property type="evidence" value="ECO:0007669"/>
    <property type="project" value="InterPro"/>
</dbReference>
<dbReference type="GO" id="GO:0019700">
    <property type="term" value="P:organic phosphonate catabolic process"/>
    <property type="evidence" value="ECO:0007669"/>
    <property type="project" value="InterPro"/>
</dbReference>
<dbReference type="Pfam" id="PF07969">
    <property type="entry name" value="Amidohydro_3"/>
    <property type="match status" value="1"/>
</dbReference>
<dbReference type="EMBL" id="JRFJ01000007">
    <property type="protein sequence ID" value="KHJ53188.1"/>
    <property type="molecule type" value="Genomic_DNA"/>
</dbReference>
<dbReference type="CDD" id="cd01306">
    <property type="entry name" value="PhnM"/>
    <property type="match status" value="1"/>
</dbReference>
<dbReference type="NCBIfam" id="NF011981">
    <property type="entry name" value="PRK15446.1-2"/>
    <property type="match status" value="1"/>
</dbReference>
<dbReference type="InterPro" id="IPR051781">
    <property type="entry name" value="Metallo-dep_Hydrolase"/>
</dbReference>
<organism evidence="2 3">
    <name type="scientific">Aureimonas altamirensis</name>
    <dbReference type="NCBI Taxonomy" id="370622"/>
    <lineage>
        <taxon>Bacteria</taxon>
        <taxon>Pseudomonadati</taxon>
        <taxon>Pseudomonadota</taxon>
        <taxon>Alphaproteobacteria</taxon>
        <taxon>Hyphomicrobiales</taxon>
        <taxon>Aurantimonadaceae</taxon>
        <taxon>Aureimonas</taxon>
    </lineage>
</organism>
<dbReference type="PANTHER" id="PTHR43135">
    <property type="entry name" value="ALPHA-D-RIBOSE 1-METHYLPHOSPHONATE 5-TRIPHOSPHATE DIPHOSPHATASE"/>
    <property type="match status" value="1"/>
</dbReference>
<dbReference type="InterPro" id="IPR013108">
    <property type="entry name" value="Amidohydro_3"/>
</dbReference>
<dbReference type="PANTHER" id="PTHR43135:SF3">
    <property type="entry name" value="ALPHA-D-RIBOSE 1-METHYLPHOSPHONATE 5-TRIPHOSPHATE DIPHOSPHATASE"/>
    <property type="match status" value="1"/>
</dbReference>
<dbReference type="InterPro" id="IPR032466">
    <property type="entry name" value="Metal_Hydrolase"/>
</dbReference>
<dbReference type="PIRSF" id="PIRSF038971">
    <property type="entry name" value="PhnM"/>
    <property type="match status" value="1"/>
</dbReference>
<dbReference type="Proteomes" id="UP000030826">
    <property type="component" value="Unassembled WGS sequence"/>
</dbReference>
<feature type="domain" description="Amidohydrolase 3" evidence="1">
    <location>
        <begin position="236"/>
        <end position="369"/>
    </location>
</feature>
<gene>
    <name evidence="2" type="ORF">LA66_19450</name>
</gene>
<comment type="caution">
    <text evidence="2">The sequence shown here is derived from an EMBL/GenBank/DDBJ whole genome shotgun (WGS) entry which is preliminary data.</text>
</comment>
<reference evidence="2 3" key="1">
    <citation type="submission" date="2014-09" db="EMBL/GenBank/DDBJ databases">
        <title>Isolation and characterization of Aurantimonas altamirensis ON-56566 from clinical sample following a dog bite.</title>
        <authorList>
            <person name="Eshaghi A."/>
            <person name="Li A."/>
            <person name="Shahinas D."/>
            <person name="Bahn P."/>
            <person name="Kus J.V."/>
            <person name="Patel S.N."/>
        </authorList>
    </citation>
    <scope>NUCLEOTIDE SEQUENCE [LARGE SCALE GENOMIC DNA]</scope>
    <source>
        <strain evidence="2 3">ON-56566</strain>
    </source>
</reference>
<dbReference type="SUPFAM" id="SSF51556">
    <property type="entry name" value="Metallo-dependent hydrolases"/>
    <property type="match status" value="1"/>
</dbReference>